<evidence type="ECO:0000256" key="2">
    <source>
        <dbReference type="SAM" id="Phobius"/>
    </source>
</evidence>
<keyword evidence="4" id="KW-1185">Reference proteome</keyword>
<dbReference type="OrthoDB" id="6218504at2"/>
<dbReference type="AlphaFoldDB" id="A0A222G8T7"/>
<keyword evidence="2" id="KW-0472">Membrane</keyword>
<reference evidence="3 4" key="1">
    <citation type="submission" date="2017-08" db="EMBL/GenBank/DDBJ databases">
        <title>Complete genome of Colwellia sp. NB097-1, a psychrophile bacterium ioslated from Bering Sea.</title>
        <authorList>
            <person name="Chen X."/>
        </authorList>
    </citation>
    <scope>NUCLEOTIDE SEQUENCE [LARGE SCALE GENOMIC DNA]</scope>
    <source>
        <strain evidence="3 4">NB097-1</strain>
    </source>
</reference>
<organism evidence="3 4">
    <name type="scientific">Cognaticolwellia beringensis</name>
    <dbReference type="NCBI Taxonomy" id="1967665"/>
    <lineage>
        <taxon>Bacteria</taxon>
        <taxon>Pseudomonadati</taxon>
        <taxon>Pseudomonadota</taxon>
        <taxon>Gammaproteobacteria</taxon>
        <taxon>Alteromonadales</taxon>
        <taxon>Colwelliaceae</taxon>
        <taxon>Cognaticolwellia</taxon>
    </lineage>
</organism>
<keyword evidence="2" id="KW-1133">Transmembrane helix</keyword>
<dbReference type="RefSeq" id="WP_081151165.1">
    <property type="nucleotide sequence ID" value="NZ_CP020465.1"/>
</dbReference>
<feature type="coiled-coil region" evidence="1">
    <location>
        <begin position="97"/>
        <end position="124"/>
    </location>
</feature>
<proteinExistence type="predicted"/>
<feature type="transmembrane region" description="Helical" evidence="2">
    <location>
        <begin position="15"/>
        <end position="36"/>
    </location>
</feature>
<dbReference type="Proteomes" id="UP000202259">
    <property type="component" value="Chromosome"/>
</dbReference>
<evidence type="ECO:0000313" key="3">
    <source>
        <dbReference type="EMBL" id="ASP48023.1"/>
    </source>
</evidence>
<sequence>MDSTLPLYRQLNRRFFLLALSFSLLFLVGFSFYFQYHQDLSTLKSQQMPAIEQHNQRQLLLIKNDRLLNSIINSQYAAKFDDYFQTLNDNMKSIVGISDNKRLLEQLMRRLQTQSENVARLAENDRRNLQLKDSVLIQLTLVTDSLSNLIAEQSSQQKDLYRQIAQEKSTARVMAVRAKAISDLVDNLNINRELHQSLFDTLVMFKRLDLQYDLVEFDYIQQKTQSEISSWLENTTNVTAQAVNVKALIEQASVLNALLFSEQNTFAKWRGQLGMAKDLQAELVNQKRELALLLDKPLVVPQLKSSIIEQHLLTWLAKFNIDLQTQHYIWLIAGLFVLLTLIFISLIFSLRRKIKRFGVQSIAVVEEFVTTGELVAKVPALEVTKIINSVKQLVQPLHSEADFQQQQKKHQMYTALMARHTGKIFWQLPELSKKQQLQLRTLLGVKLTTKHWRHCFSRVDVHAILFLARQAKKNNSVERISLISNQEKAIALTIEYIEDAWCGSLCNAEQHRALKDENTQLQQQLQQQNQADKLAIISNSEDASVLASNAMIHRQMLSLSQGDEQLVYQQLRQLLRLSEQQKTRAQLRRDDFVLTLSTVSLATEMHTALANVSFTQVHNDNLIYLNVSDNLASMVTLESELFQAMLTTICQKMLTEQHGVELNVDLQVVDVNSAQQTVRMTFLIDKSSQVETLQRVSNELAFNDEVSADFDNATDNYLRDLQLVFNVSNKVSQPLDHGGKFSFDLPFAIAKDLNQSSKNQPAKLAKCSLLVIATDKRSRKRICHQLSHSKAVVETMQDLSLFQRQISIKHLTKHRLDVIILSPEVYFSDYDLIIQHLTSLPVKIQPKIMVIQPFNCASLQRTGLFSACNLPWFADELIANVTQIMKGSNNLNLLVEPEIFSPYRFSPTQVEVLLGVSEPSKQVALIRILYWLGLQVTLVSQQDHLERLWQSGRFLVVISEFSAFNINITDSLTTVRGIFALKNNNASKQDFFHELTLPKSWHGDYLSPVLDIQKLTQQLSPWLQPTASIGANTESRVTVRPQRKQSDTRQVPLSDVFNEADVTSEQVMSMADIDQSLDFPLSLEQESEPSNNAFDLSQYAQNQGSAELAAFMLDEYLAELSNNTYALTDALETQDYRLALELLQALITLANVIAARPLLTQCRELSRSISKQDADEAFSSQQKEQLQRQLNQLKLCLLQLTEFAETI</sequence>
<evidence type="ECO:0000256" key="1">
    <source>
        <dbReference type="SAM" id="Coils"/>
    </source>
</evidence>
<protein>
    <submittedName>
        <fullName evidence="3">Uncharacterized protein</fullName>
    </submittedName>
</protein>
<gene>
    <name evidence="3" type="ORF">B5D82_09780</name>
</gene>
<evidence type="ECO:0000313" key="4">
    <source>
        <dbReference type="Proteomes" id="UP000202259"/>
    </source>
</evidence>
<keyword evidence="1" id="KW-0175">Coiled coil</keyword>
<keyword evidence="2" id="KW-0812">Transmembrane</keyword>
<feature type="transmembrane region" description="Helical" evidence="2">
    <location>
        <begin position="328"/>
        <end position="350"/>
    </location>
</feature>
<accession>A0A222G8T7</accession>
<dbReference type="EMBL" id="CP020465">
    <property type="protein sequence ID" value="ASP48023.1"/>
    <property type="molecule type" value="Genomic_DNA"/>
</dbReference>
<name>A0A222G8T7_9GAMM</name>
<dbReference type="KEGG" id="cber:B5D82_09780"/>